<dbReference type="EMBL" id="RJKE01000001">
    <property type="protein sequence ID" value="ROO84122.1"/>
    <property type="molecule type" value="Genomic_DNA"/>
</dbReference>
<dbReference type="AlphaFoldDB" id="A0A3N1CS26"/>
<dbReference type="RefSeq" id="WP_123663774.1">
    <property type="nucleotide sequence ID" value="NZ_RJKE01000001.1"/>
</dbReference>
<dbReference type="OrthoDB" id="3523587at2"/>
<accession>A0A3N1CS26</accession>
<gene>
    <name evidence="1" type="ORF">EDD29_1639</name>
</gene>
<dbReference type="InterPro" id="IPR027417">
    <property type="entry name" value="P-loop_NTPase"/>
</dbReference>
<comment type="caution">
    <text evidence="1">The sequence shown here is derived from an EMBL/GenBank/DDBJ whole genome shotgun (WGS) entry which is preliminary data.</text>
</comment>
<dbReference type="Proteomes" id="UP000272400">
    <property type="component" value="Unassembled WGS sequence"/>
</dbReference>
<proteinExistence type="predicted"/>
<dbReference type="Gene3D" id="3.40.50.300">
    <property type="entry name" value="P-loop containing nucleotide triphosphate hydrolases"/>
    <property type="match status" value="1"/>
</dbReference>
<organism evidence="1 2">
    <name type="scientific">Actinocorallia herbida</name>
    <dbReference type="NCBI Taxonomy" id="58109"/>
    <lineage>
        <taxon>Bacteria</taxon>
        <taxon>Bacillati</taxon>
        <taxon>Actinomycetota</taxon>
        <taxon>Actinomycetes</taxon>
        <taxon>Streptosporangiales</taxon>
        <taxon>Thermomonosporaceae</taxon>
        <taxon>Actinocorallia</taxon>
    </lineage>
</organism>
<dbReference type="SUPFAM" id="SSF52540">
    <property type="entry name" value="P-loop containing nucleoside triphosphate hydrolases"/>
    <property type="match status" value="1"/>
</dbReference>
<evidence type="ECO:0000313" key="2">
    <source>
        <dbReference type="Proteomes" id="UP000272400"/>
    </source>
</evidence>
<sequence>MPEERRELVFPRGSLVLVAGLPGAGKSTLLRRIYGLTDDERTPVEADGALVIDSRQARNTCAPYLRPVPARARIPFVYALHVWRIGRAVLAGRAVVAHTRGTWPLLTRAFARLAARAGHETHVILLDVPPEIALEGQHKRGRTVTPVTFARQVRRWREVLERARHGRLTVAASAMVLDRAEADRVERIRFR</sequence>
<evidence type="ECO:0000313" key="1">
    <source>
        <dbReference type="EMBL" id="ROO84122.1"/>
    </source>
</evidence>
<protein>
    <submittedName>
        <fullName evidence="1">AAA domain-containing protein</fullName>
    </submittedName>
</protein>
<keyword evidence="2" id="KW-1185">Reference proteome</keyword>
<dbReference type="Pfam" id="PF13671">
    <property type="entry name" value="AAA_33"/>
    <property type="match status" value="1"/>
</dbReference>
<reference evidence="1 2" key="1">
    <citation type="submission" date="2018-11" db="EMBL/GenBank/DDBJ databases">
        <title>Sequencing the genomes of 1000 actinobacteria strains.</title>
        <authorList>
            <person name="Klenk H.-P."/>
        </authorList>
    </citation>
    <scope>NUCLEOTIDE SEQUENCE [LARGE SCALE GENOMIC DNA]</scope>
    <source>
        <strain evidence="1 2">DSM 44254</strain>
    </source>
</reference>
<name>A0A3N1CS26_9ACTN</name>